<keyword evidence="3 4" id="KW-0446">Lipid-binding</keyword>
<reference evidence="7" key="1">
    <citation type="submission" date="2020-06" db="EMBL/GenBank/DDBJ databases">
        <authorList>
            <person name="Li T."/>
            <person name="Hu X."/>
            <person name="Zhang T."/>
            <person name="Song X."/>
            <person name="Zhang H."/>
            <person name="Dai N."/>
            <person name="Sheng W."/>
            <person name="Hou X."/>
            <person name="Wei L."/>
        </authorList>
    </citation>
    <scope>NUCLEOTIDE SEQUENCE</scope>
    <source>
        <strain evidence="7">K16</strain>
        <tissue evidence="7">Leaf</tissue>
    </source>
</reference>
<feature type="chain" id="PRO_5042011974" description="Non-specific lipid-transfer protein" evidence="5">
    <location>
        <begin position="27"/>
        <end position="310"/>
    </location>
</feature>
<evidence type="ECO:0000256" key="5">
    <source>
        <dbReference type="SAM" id="SignalP"/>
    </source>
</evidence>
<name>A0AAE1WM84_9LAMI</name>
<evidence type="ECO:0000313" key="8">
    <source>
        <dbReference type="Proteomes" id="UP001289374"/>
    </source>
</evidence>
<evidence type="ECO:0000256" key="4">
    <source>
        <dbReference type="RuleBase" id="RU000628"/>
    </source>
</evidence>
<comment type="function">
    <text evidence="4">Plant non-specific lipid-transfer proteins transfer phospholipids as well as galactolipids across membranes. May play a role in wax or cutin deposition in the cell walls of expanding epidermal cells and certain secretory tissues.</text>
</comment>
<dbReference type="Proteomes" id="UP001289374">
    <property type="component" value="Unassembled WGS sequence"/>
</dbReference>
<dbReference type="InterPro" id="IPR000528">
    <property type="entry name" value="Plant_nsLTP"/>
</dbReference>
<feature type="domain" description="Bifunctional inhibitor/plant lipid transfer protein/seed storage helical" evidence="6">
    <location>
        <begin position="30"/>
        <end position="113"/>
    </location>
</feature>
<comment type="similarity">
    <text evidence="1 4">Belongs to the plant LTP family.</text>
</comment>
<evidence type="ECO:0000313" key="7">
    <source>
        <dbReference type="EMBL" id="KAK4396022.1"/>
    </source>
</evidence>
<evidence type="ECO:0000256" key="1">
    <source>
        <dbReference type="ARBA" id="ARBA00009748"/>
    </source>
</evidence>
<comment type="caution">
    <text evidence="7">The sequence shown here is derived from an EMBL/GenBank/DDBJ whole genome shotgun (WGS) entry which is preliminary data.</text>
</comment>
<evidence type="ECO:0000256" key="2">
    <source>
        <dbReference type="ARBA" id="ARBA00022448"/>
    </source>
</evidence>
<dbReference type="Gene3D" id="1.10.110.10">
    <property type="entry name" value="Plant lipid-transfer and hydrophobic proteins"/>
    <property type="match status" value="1"/>
</dbReference>
<dbReference type="PANTHER" id="PTHR33076">
    <property type="entry name" value="NON-SPECIFIC LIPID-TRANSFER PROTEIN 2-RELATED"/>
    <property type="match status" value="1"/>
</dbReference>
<evidence type="ECO:0000259" key="6">
    <source>
        <dbReference type="SMART" id="SM00499"/>
    </source>
</evidence>
<dbReference type="Pfam" id="PF00234">
    <property type="entry name" value="Tryp_alpha_amyl"/>
    <property type="match status" value="1"/>
</dbReference>
<reference evidence="7" key="2">
    <citation type="journal article" date="2024" name="Plant">
        <title>Genomic evolution and insights into agronomic trait innovations of Sesamum species.</title>
        <authorList>
            <person name="Miao H."/>
            <person name="Wang L."/>
            <person name="Qu L."/>
            <person name="Liu H."/>
            <person name="Sun Y."/>
            <person name="Le M."/>
            <person name="Wang Q."/>
            <person name="Wei S."/>
            <person name="Zheng Y."/>
            <person name="Lin W."/>
            <person name="Duan Y."/>
            <person name="Cao H."/>
            <person name="Xiong S."/>
            <person name="Wang X."/>
            <person name="Wei L."/>
            <person name="Li C."/>
            <person name="Ma Q."/>
            <person name="Ju M."/>
            <person name="Zhao R."/>
            <person name="Li G."/>
            <person name="Mu C."/>
            <person name="Tian Q."/>
            <person name="Mei H."/>
            <person name="Zhang T."/>
            <person name="Gao T."/>
            <person name="Zhang H."/>
        </authorList>
    </citation>
    <scope>NUCLEOTIDE SEQUENCE</scope>
    <source>
        <strain evidence="7">K16</strain>
    </source>
</reference>
<dbReference type="GO" id="GO:0008289">
    <property type="term" value="F:lipid binding"/>
    <property type="evidence" value="ECO:0007669"/>
    <property type="project" value="UniProtKB-KW"/>
</dbReference>
<dbReference type="SUPFAM" id="SSF47699">
    <property type="entry name" value="Bifunctional inhibitor/lipid-transfer protein/seed storage 2S albumin"/>
    <property type="match status" value="1"/>
</dbReference>
<dbReference type="InterPro" id="IPR036312">
    <property type="entry name" value="Bifun_inhib/LTP/seed_sf"/>
</dbReference>
<proteinExistence type="inferred from homology"/>
<dbReference type="EMBL" id="JACGWL010000008">
    <property type="protein sequence ID" value="KAK4396022.1"/>
    <property type="molecule type" value="Genomic_DNA"/>
</dbReference>
<organism evidence="7 8">
    <name type="scientific">Sesamum angolense</name>
    <dbReference type="NCBI Taxonomy" id="2727404"/>
    <lineage>
        <taxon>Eukaryota</taxon>
        <taxon>Viridiplantae</taxon>
        <taxon>Streptophyta</taxon>
        <taxon>Embryophyta</taxon>
        <taxon>Tracheophyta</taxon>
        <taxon>Spermatophyta</taxon>
        <taxon>Magnoliopsida</taxon>
        <taxon>eudicotyledons</taxon>
        <taxon>Gunneridae</taxon>
        <taxon>Pentapetalae</taxon>
        <taxon>asterids</taxon>
        <taxon>lamiids</taxon>
        <taxon>Lamiales</taxon>
        <taxon>Pedaliaceae</taxon>
        <taxon>Sesamum</taxon>
    </lineage>
</organism>
<dbReference type="InterPro" id="IPR016140">
    <property type="entry name" value="Bifunc_inhib/LTP/seed_store"/>
</dbReference>
<gene>
    <name evidence="7" type="ORF">Sango_1438800</name>
</gene>
<sequence length="310" mass="34425">MAGSGSLKLACLLILCLVVTVPHAEAAISCGFVLTNLSPCFNYIKSGGALPPACCSGAKSLNNAASTTPDLQAVCSCIKKFLPSVGANPAYVNSIPAKCGVNLPYKYSPSLDCSKDQCSKESSEMKNYIKKTRELSKGGWWNRSNFNTGYRDCRFRPDLHYVRANQLLQRLVTARVGSHKDKVGEIPLEVAFCFSALLMTQVYQQGSWTLSLRAKDKNLDFKFKASRILPVCRFSIQFKLHPYFLEIKSKPASSFSLKSKSLRLKFLEILKKFQSRRAKNKGIVRRIGCVEEEKPGLGCGFCFSQWWAVS</sequence>
<feature type="signal peptide" evidence="5">
    <location>
        <begin position="1"/>
        <end position="26"/>
    </location>
</feature>
<dbReference type="GO" id="GO:0006869">
    <property type="term" value="P:lipid transport"/>
    <property type="evidence" value="ECO:0007669"/>
    <property type="project" value="InterPro"/>
</dbReference>
<accession>A0AAE1WM84</accession>
<dbReference type="CDD" id="cd01960">
    <property type="entry name" value="nsLTP1"/>
    <property type="match status" value="1"/>
</dbReference>
<keyword evidence="5" id="KW-0732">Signal</keyword>
<keyword evidence="2 4" id="KW-0813">Transport</keyword>
<keyword evidence="8" id="KW-1185">Reference proteome</keyword>
<protein>
    <recommendedName>
        <fullName evidence="4">Non-specific lipid-transfer protein</fullName>
    </recommendedName>
</protein>
<dbReference type="SMART" id="SM00499">
    <property type="entry name" value="AAI"/>
    <property type="match status" value="1"/>
</dbReference>
<dbReference type="PRINTS" id="PR00382">
    <property type="entry name" value="LIPIDTRNSFER"/>
</dbReference>
<evidence type="ECO:0000256" key="3">
    <source>
        <dbReference type="ARBA" id="ARBA00023121"/>
    </source>
</evidence>
<dbReference type="AlphaFoldDB" id="A0AAE1WM84"/>